<keyword evidence="3" id="KW-1185">Reference proteome</keyword>
<dbReference type="RefSeq" id="WP_282588234.1">
    <property type="nucleotide sequence ID" value="NZ_JAMOIM010000034.1"/>
</dbReference>
<gene>
    <name evidence="2" type="ORF">M8523_28250</name>
</gene>
<dbReference type="EMBL" id="JAMOIM010000034">
    <property type="protein sequence ID" value="MCW6511855.1"/>
    <property type="molecule type" value="Genomic_DNA"/>
</dbReference>
<protein>
    <submittedName>
        <fullName evidence="2">Uncharacterized protein</fullName>
    </submittedName>
</protein>
<accession>A0AA42CQW9</accession>
<name>A0AA42CQW9_9HYPH</name>
<dbReference type="AlphaFoldDB" id="A0AA42CQW9"/>
<sequence>MNILKRYCGPLLVCSGLVGVLSMPAAAEPAPAARAALLLGTFDNPDHPQISVGEVRWHAEADGDAIRADVALPGTGADLTIQVRSNTDPSLPVDYTIELRFTAAETSFQDLIETVAPPTLRATEGAVGQPLAATVVPISARVYLVGLPHGPDADKDATLLRSAEWFDLPIKLTGNRLAKITFEEGMVGHQALDRVFKRRGGQ</sequence>
<dbReference type="Proteomes" id="UP001165667">
    <property type="component" value="Unassembled WGS sequence"/>
</dbReference>
<comment type="caution">
    <text evidence="2">The sequence shown here is derived from an EMBL/GenBank/DDBJ whole genome shotgun (WGS) entry which is preliminary data.</text>
</comment>
<proteinExistence type="predicted"/>
<reference evidence="2" key="1">
    <citation type="submission" date="2022-05" db="EMBL/GenBank/DDBJ databases">
        <authorList>
            <person name="Pankratov T."/>
        </authorList>
    </citation>
    <scope>NUCLEOTIDE SEQUENCE</scope>
    <source>
        <strain evidence="2">BP6-180914</strain>
    </source>
</reference>
<evidence type="ECO:0000313" key="3">
    <source>
        <dbReference type="Proteomes" id="UP001165667"/>
    </source>
</evidence>
<feature type="chain" id="PRO_5041328897" evidence="1">
    <location>
        <begin position="28"/>
        <end position="202"/>
    </location>
</feature>
<evidence type="ECO:0000313" key="2">
    <source>
        <dbReference type="EMBL" id="MCW6511855.1"/>
    </source>
</evidence>
<feature type="signal peptide" evidence="1">
    <location>
        <begin position="1"/>
        <end position="27"/>
    </location>
</feature>
<keyword evidence="1" id="KW-0732">Signal</keyword>
<organism evidence="2 3">
    <name type="scientific">Lichenifustis flavocetrariae</name>
    <dbReference type="NCBI Taxonomy" id="2949735"/>
    <lineage>
        <taxon>Bacteria</taxon>
        <taxon>Pseudomonadati</taxon>
        <taxon>Pseudomonadota</taxon>
        <taxon>Alphaproteobacteria</taxon>
        <taxon>Hyphomicrobiales</taxon>
        <taxon>Lichenihabitantaceae</taxon>
        <taxon>Lichenifustis</taxon>
    </lineage>
</organism>
<evidence type="ECO:0000256" key="1">
    <source>
        <dbReference type="SAM" id="SignalP"/>
    </source>
</evidence>